<dbReference type="EMBL" id="BAABKY010000001">
    <property type="protein sequence ID" value="GAA5069843.1"/>
    <property type="molecule type" value="Genomic_DNA"/>
</dbReference>
<dbReference type="RefSeq" id="WP_345476023.1">
    <property type="nucleotide sequence ID" value="NZ_BAABKY010000001.1"/>
</dbReference>
<dbReference type="PANTHER" id="PTHR33420:SF3">
    <property type="entry name" value="FIMBRIAL SUBUNIT ELFA"/>
    <property type="match status" value="1"/>
</dbReference>
<evidence type="ECO:0000256" key="3">
    <source>
        <dbReference type="ARBA" id="ARBA00022729"/>
    </source>
</evidence>
<evidence type="ECO:0000313" key="7">
    <source>
        <dbReference type="EMBL" id="GAA5069843.1"/>
    </source>
</evidence>
<dbReference type="PANTHER" id="PTHR33420">
    <property type="entry name" value="FIMBRIAL SUBUNIT ELFA-RELATED"/>
    <property type="match status" value="1"/>
</dbReference>
<evidence type="ECO:0000256" key="4">
    <source>
        <dbReference type="ARBA" id="ARBA00023263"/>
    </source>
</evidence>
<proteinExistence type="inferred from homology"/>
<dbReference type="Proteomes" id="UP001501083">
    <property type="component" value="Unassembled WGS sequence"/>
</dbReference>
<dbReference type="InterPro" id="IPR000259">
    <property type="entry name" value="Adhesion_dom_fimbrial"/>
</dbReference>
<dbReference type="SUPFAM" id="SSF49401">
    <property type="entry name" value="Bacterial adhesins"/>
    <property type="match status" value="1"/>
</dbReference>
<organism evidence="7 8">
    <name type="scientific">Lysobacter panacisoli</name>
    <dbReference type="NCBI Taxonomy" id="1255263"/>
    <lineage>
        <taxon>Bacteria</taxon>
        <taxon>Pseudomonadati</taxon>
        <taxon>Pseudomonadota</taxon>
        <taxon>Gammaproteobacteria</taxon>
        <taxon>Lysobacterales</taxon>
        <taxon>Lysobacteraceae</taxon>
        <taxon>Lysobacter</taxon>
    </lineage>
</organism>
<feature type="domain" description="Fimbrial-type adhesion" evidence="6">
    <location>
        <begin position="232"/>
        <end position="391"/>
    </location>
</feature>
<dbReference type="InterPro" id="IPR036937">
    <property type="entry name" value="Adhesion_dom_fimbrial_sf"/>
</dbReference>
<evidence type="ECO:0000259" key="6">
    <source>
        <dbReference type="Pfam" id="PF00419"/>
    </source>
</evidence>
<reference evidence="8" key="1">
    <citation type="journal article" date="2019" name="Int. J. Syst. Evol. Microbiol.">
        <title>The Global Catalogue of Microorganisms (GCM) 10K type strain sequencing project: providing services to taxonomists for standard genome sequencing and annotation.</title>
        <authorList>
            <consortium name="The Broad Institute Genomics Platform"/>
            <consortium name="The Broad Institute Genome Sequencing Center for Infectious Disease"/>
            <person name="Wu L."/>
            <person name="Ma J."/>
        </authorList>
    </citation>
    <scope>NUCLEOTIDE SEQUENCE [LARGE SCALE GENOMIC DNA]</scope>
    <source>
        <strain evidence="8">JCM 19212</strain>
    </source>
</reference>
<sequence>MTASFKKNLRSVAALMLLALAWQAPEARATACVGGWPGSSPAVPSGTGQIVPRMGTASLLPPEFRPAGELLIEQKTPFPIGSKLIFLTCPDNVGGSYEWQIAADLALGEPVPGLSGVYRTGVPGVGYRMTLRIDTTSHASPSFASANVLNTQTVPLGSQTVVVPVGGGSGMFPNDYLKIDPVLILEFVSTGEVIKDGTFQIPEVLLSIRDTGGASILTHRFQGGRHTITIPRPTCSVTPSKTVIMPTISPSASAVGTPVGSIVDFDMQLTGCTNVAEFSSYQVAYRIDPAPGVSKIAGAGTGGGDVLTLGSGSTASGVGIQIFEGVTEGPGSVYTTQAIPFGVPLRANNVNYGLPGLPTYTLPFRAQYVATSPNITAGNVSTQAVISITYD</sequence>
<dbReference type="Pfam" id="PF00419">
    <property type="entry name" value="Fimbrial"/>
    <property type="match status" value="1"/>
</dbReference>
<accession>A0ABP9L622</accession>
<keyword evidence="4" id="KW-0281">Fimbrium</keyword>
<feature type="chain" id="PRO_5046611871" description="Fimbrial-type adhesion domain-containing protein" evidence="5">
    <location>
        <begin position="30"/>
        <end position="391"/>
    </location>
</feature>
<keyword evidence="8" id="KW-1185">Reference proteome</keyword>
<dbReference type="Gene3D" id="2.60.40.3310">
    <property type="match status" value="1"/>
</dbReference>
<evidence type="ECO:0000256" key="1">
    <source>
        <dbReference type="ARBA" id="ARBA00004561"/>
    </source>
</evidence>
<evidence type="ECO:0000256" key="2">
    <source>
        <dbReference type="ARBA" id="ARBA00006671"/>
    </source>
</evidence>
<dbReference type="Gene3D" id="2.60.40.1090">
    <property type="entry name" value="Fimbrial-type adhesion domain"/>
    <property type="match status" value="1"/>
</dbReference>
<feature type="signal peptide" evidence="5">
    <location>
        <begin position="1"/>
        <end position="29"/>
    </location>
</feature>
<evidence type="ECO:0000256" key="5">
    <source>
        <dbReference type="SAM" id="SignalP"/>
    </source>
</evidence>
<evidence type="ECO:0000313" key="8">
    <source>
        <dbReference type="Proteomes" id="UP001501083"/>
    </source>
</evidence>
<gene>
    <name evidence="7" type="ORF">GCM10025759_07110</name>
</gene>
<keyword evidence="3 5" id="KW-0732">Signal</keyword>
<comment type="subcellular location">
    <subcellularLocation>
        <location evidence="1">Fimbrium</location>
    </subcellularLocation>
</comment>
<comment type="similarity">
    <text evidence="2">Belongs to the fimbrial protein family.</text>
</comment>
<protein>
    <recommendedName>
        <fullName evidence="6">Fimbrial-type adhesion domain-containing protein</fullName>
    </recommendedName>
</protein>
<dbReference type="InterPro" id="IPR008966">
    <property type="entry name" value="Adhesion_dom_sf"/>
</dbReference>
<name>A0ABP9L622_9GAMM</name>
<comment type="caution">
    <text evidence="7">The sequence shown here is derived from an EMBL/GenBank/DDBJ whole genome shotgun (WGS) entry which is preliminary data.</text>
</comment>
<dbReference type="InterPro" id="IPR050263">
    <property type="entry name" value="Bact_Fimbrial_Adh_Pro"/>
</dbReference>